<keyword evidence="8" id="KW-1185">Reference proteome</keyword>
<comment type="similarity">
    <text evidence="1">Belongs to the CCM1 family.</text>
</comment>
<reference evidence="7 8" key="1">
    <citation type="submission" date="2016-03" db="EMBL/GenBank/DDBJ databases">
        <title>Whole genome sequencing of Grifola frondosa 9006-11.</title>
        <authorList>
            <person name="Min B."/>
            <person name="Park H."/>
            <person name="Kim J.-G."/>
            <person name="Cho H."/>
            <person name="Oh Y.-L."/>
            <person name="Kong W.-S."/>
            <person name="Choi I.-G."/>
        </authorList>
    </citation>
    <scope>NUCLEOTIDE SEQUENCE [LARGE SCALE GENOMIC DNA]</scope>
    <source>
        <strain evidence="7 8">9006-11</strain>
    </source>
</reference>
<comment type="subunit">
    <text evidence="4">Binds to mitochondrial small subunit 15S rRNA.</text>
</comment>
<name>A0A1C7LRK6_GRIFR</name>
<dbReference type="Pfam" id="PF13812">
    <property type="entry name" value="PPR_3"/>
    <property type="match status" value="2"/>
</dbReference>
<evidence type="ECO:0000256" key="2">
    <source>
        <dbReference type="ARBA" id="ARBA00022737"/>
    </source>
</evidence>
<evidence type="ECO:0000256" key="4">
    <source>
        <dbReference type="ARBA" id="ARBA00044511"/>
    </source>
</evidence>
<dbReference type="PANTHER" id="PTHR47447:SF17">
    <property type="entry name" value="OS12G0638900 PROTEIN"/>
    <property type="match status" value="1"/>
</dbReference>
<evidence type="ECO:0000256" key="3">
    <source>
        <dbReference type="ARBA" id="ARBA00044493"/>
    </source>
</evidence>
<feature type="repeat" description="PPR" evidence="5">
    <location>
        <begin position="754"/>
        <end position="788"/>
    </location>
</feature>
<dbReference type="AlphaFoldDB" id="A0A1C7LRK6"/>
<dbReference type="STRING" id="5627.A0A1C7LRK6"/>
<dbReference type="PANTHER" id="PTHR47447">
    <property type="entry name" value="OS03G0856100 PROTEIN"/>
    <property type="match status" value="1"/>
</dbReference>
<feature type="repeat" description="PPR" evidence="5">
    <location>
        <begin position="789"/>
        <end position="824"/>
    </location>
</feature>
<feature type="compositionally biased region" description="Polar residues" evidence="6">
    <location>
        <begin position="568"/>
        <end position="583"/>
    </location>
</feature>
<dbReference type="InterPro" id="IPR011990">
    <property type="entry name" value="TPR-like_helical_dom_sf"/>
</dbReference>
<proteinExistence type="inferred from homology"/>
<protein>
    <submittedName>
        <fullName evidence="7">Pentatricopeptide repeat-containing protein 5, mitochondrial</fullName>
    </submittedName>
</protein>
<comment type="function">
    <text evidence="3">Regulates mitochondrial small subunit maturation by controlling 15S rRNA 5'-end processing. Localizes to the 5' precursor of the 15S rRNA in a position that is subsequently occupied by mS47 in the mature yeast mtSSU. Uses structure and sequence-specific RNA recognition, binding to a single-stranded region of the precursor and specifically recognizing bases -6 to -1. The exchange of Ccm1 for mS47 is coupled to the irreversible removal of precursor rRNA that is accompanied by conformational changes of the mitoribosomal proteins uS5m and mS26. These conformational changes signal completion of 5'-end rRNA processing through protection of the mature 5'-end of the 15S rRNA and stabilization of mS47. The removal of the 5' precursor together with the dissociation of Ccm1 may be catalyzed by the 5'-3' exoribonuclease Pet127. Involved in the specific removal of group I introns in mitochondrial encoded transcripts.</text>
</comment>
<dbReference type="NCBIfam" id="TIGR00756">
    <property type="entry name" value="PPR"/>
    <property type="match status" value="1"/>
</dbReference>
<dbReference type="InterPro" id="IPR002885">
    <property type="entry name" value="PPR_rpt"/>
</dbReference>
<dbReference type="Proteomes" id="UP000092993">
    <property type="component" value="Unassembled WGS sequence"/>
</dbReference>
<evidence type="ECO:0000313" key="8">
    <source>
        <dbReference type="Proteomes" id="UP000092993"/>
    </source>
</evidence>
<sequence length="1105" mass="123302">MSSEWKSILQDKLYDCSALARLRGLEAFGRPKVVYHHAAKSRQSHLSPHLQSCGRWGARFHSSSRFHSGSVTTGRNTTQAHERPEKLGVLRAVQLHQRARHVERSSTDTTAPSVLPGFGTYTTLISALTDRDYQNHQDIVHAEARIRKRSSSPAFKHSTDAIDEQRIASLRADNHFTPAIALFQTASTNPKSRIPLHIYNKLLRSCAIHSNADAAISIFAHLEKRSDILPDAQTFIHLLVTYMGRGDLQGAKEIFEEFREASKLNRIRWAIDELVSDEQVQKGPFRERAAQIAVWNQMIETYFRCGQPITALGLLEQMLDSKVGETFNPADIPPPASSTFSRTIRGFTRSNDVKTALSWFDRLLQQDLKPGHPYAPTPIPSRPDQAAWTIILDALASSGMIEDLNRLFLHLTKVASDDGLSIWTAYRETVSGANLNYLETNADLDPSRAYEVLDFIATHVLGGDHIRETFMFDREVSRGLCERLILQYWVRGYRDRALELAEEFVEQQWRLLLEAADLVPSHRARFRAQEFSSFARSLTSQLLAKNSEDLSEEHASRVAALFATSSLEPQSPVQPNDHLTSPHDTVIDDTPSTPPTSVRIDSAHSTYVNAFALKDSSVSPLAAYSRFHSASLSGIYPDPGVMARLISALGRLGQVEKMQHLYQSAQLVLNGMEHSKEKQSAGWFDVEDHMIIGLAFAGDVNAAHTHRRRIIEQGGVPSADAYGALIHHVKDTTDDTSNAMVLFQESQALGVSPNIFMYNTVISKLAKARKADYALEVFQDMKAHRVQPTSVTYGAVIAACCRVGDAPSAEILFEEMTSQRNFKPRVPPYNTMMQLYTHTKPDRSRVLHYYNALRDAKVQPTAHTYKVGLLLDAYGCIEPIDLNAMESVFERLIAEPNVAVQGTHWAALINAWGCVQKDLDKALSIFDSIADHPTTKRTGASLPDAVVFEALMNTLITLRRADLIPAYTERLQAYGVHMTAYIANLLIKGYASAGDIERSRNIFEGLQDPPEGIAAPHNHIPHEDKPDHIATVPASAPVFREPSTWEAMVRAELGNGQRDRAVALLKRLQARMFPLPVYQRISGIMLDNTVSPWSSPDSMTPYFTV</sequence>
<gene>
    <name evidence="7" type="primary">ppr5</name>
    <name evidence="7" type="ORF">A0H81_13433</name>
</gene>
<dbReference type="EMBL" id="LUGG01000029">
    <property type="protein sequence ID" value="OBZ66539.1"/>
    <property type="molecule type" value="Genomic_DNA"/>
</dbReference>
<comment type="caution">
    <text evidence="7">The sequence shown here is derived from an EMBL/GenBank/DDBJ whole genome shotgun (WGS) entry which is preliminary data.</text>
</comment>
<evidence type="ECO:0000256" key="6">
    <source>
        <dbReference type="SAM" id="MobiDB-lite"/>
    </source>
</evidence>
<feature type="region of interest" description="Disordered" evidence="6">
    <location>
        <begin position="568"/>
        <end position="595"/>
    </location>
</feature>
<dbReference type="Pfam" id="PF01535">
    <property type="entry name" value="PPR"/>
    <property type="match status" value="2"/>
</dbReference>
<accession>A0A1C7LRK6</accession>
<dbReference type="Gene3D" id="1.25.40.10">
    <property type="entry name" value="Tetratricopeptide repeat domain"/>
    <property type="match status" value="4"/>
</dbReference>
<organism evidence="7 8">
    <name type="scientific">Grifola frondosa</name>
    <name type="common">Maitake</name>
    <name type="synonym">Polyporus frondosus</name>
    <dbReference type="NCBI Taxonomy" id="5627"/>
    <lineage>
        <taxon>Eukaryota</taxon>
        <taxon>Fungi</taxon>
        <taxon>Dikarya</taxon>
        <taxon>Basidiomycota</taxon>
        <taxon>Agaricomycotina</taxon>
        <taxon>Agaricomycetes</taxon>
        <taxon>Polyporales</taxon>
        <taxon>Grifolaceae</taxon>
        <taxon>Grifola</taxon>
    </lineage>
</organism>
<evidence type="ECO:0000256" key="5">
    <source>
        <dbReference type="PROSITE-ProRule" id="PRU00708"/>
    </source>
</evidence>
<evidence type="ECO:0000313" key="7">
    <source>
        <dbReference type="EMBL" id="OBZ66539.1"/>
    </source>
</evidence>
<keyword evidence="2" id="KW-0677">Repeat</keyword>
<feature type="repeat" description="PPR" evidence="5">
    <location>
        <begin position="336"/>
        <end position="370"/>
    </location>
</feature>
<evidence type="ECO:0000256" key="1">
    <source>
        <dbReference type="ARBA" id="ARBA00006192"/>
    </source>
</evidence>
<dbReference type="OrthoDB" id="411857at2759"/>
<dbReference type="PROSITE" id="PS51375">
    <property type="entry name" value="PPR"/>
    <property type="match status" value="3"/>
</dbReference>